<dbReference type="PANTHER" id="PTHR47219:SF9">
    <property type="entry name" value="GTPASE ACTIVATING PROTEIN AND CENTROSOME-ASSOCIATED, ISOFORM B"/>
    <property type="match status" value="1"/>
</dbReference>
<dbReference type="InterPro" id="IPR035969">
    <property type="entry name" value="Rab-GAP_TBC_sf"/>
</dbReference>
<evidence type="ECO:0000259" key="3">
    <source>
        <dbReference type="PROSITE" id="PS50086"/>
    </source>
</evidence>
<reference evidence="4 5" key="1">
    <citation type="submission" date="2019-02" db="EMBL/GenBank/DDBJ databases">
        <title>Genome sequencing of the rare red list fungi Phellinidium pouzarii.</title>
        <authorList>
            <person name="Buettner E."/>
            <person name="Kellner H."/>
        </authorList>
    </citation>
    <scope>NUCLEOTIDE SEQUENCE [LARGE SCALE GENOMIC DNA]</scope>
    <source>
        <strain evidence="4 5">DSM 108285</strain>
    </source>
</reference>
<name>A0A4S4KKJ4_9AGAM</name>
<dbReference type="PROSITE" id="PS50086">
    <property type="entry name" value="TBC_RABGAP"/>
    <property type="match status" value="1"/>
</dbReference>
<feature type="region of interest" description="Disordered" evidence="2">
    <location>
        <begin position="1"/>
        <end position="55"/>
    </location>
</feature>
<evidence type="ECO:0000313" key="5">
    <source>
        <dbReference type="Proteomes" id="UP000308199"/>
    </source>
</evidence>
<dbReference type="InterPro" id="IPR050302">
    <property type="entry name" value="Rab_GAP_TBC_domain"/>
</dbReference>
<proteinExistence type="predicted"/>
<feature type="compositionally biased region" description="Polar residues" evidence="2">
    <location>
        <begin position="391"/>
        <end position="401"/>
    </location>
</feature>
<feature type="coiled-coil region" evidence="1">
    <location>
        <begin position="602"/>
        <end position="629"/>
    </location>
</feature>
<keyword evidence="5" id="KW-1185">Reference proteome</keyword>
<dbReference type="OrthoDB" id="294251at2759"/>
<accession>A0A4S4KKJ4</accession>
<feature type="compositionally biased region" description="Low complexity" evidence="2">
    <location>
        <begin position="334"/>
        <end position="371"/>
    </location>
</feature>
<dbReference type="Gene3D" id="1.10.472.80">
    <property type="entry name" value="Ypt/Rab-GAP domain of gyp1p, domain 3"/>
    <property type="match status" value="1"/>
</dbReference>
<dbReference type="SMART" id="SM00164">
    <property type="entry name" value="TBC"/>
    <property type="match status" value="1"/>
</dbReference>
<feature type="compositionally biased region" description="Basic and acidic residues" evidence="2">
    <location>
        <begin position="89"/>
        <end position="108"/>
    </location>
</feature>
<feature type="region of interest" description="Disordered" evidence="2">
    <location>
        <begin position="78"/>
        <end position="162"/>
    </location>
</feature>
<dbReference type="Proteomes" id="UP000308199">
    <property type="component" value="Unassembled WGS sequence"/>
</dbReference>
<organism evidence="4 5">
    <name type="scientific">Phellinidium pouzarii</name>
    <dbReference type="NCBI Taxonomy" id="167371"/>
    <lineage>
        <taxon>Eukaryota</taxon>
        <taxon>Fungi</taxon>
        <taxon>Dikarya</taxon>
        <taxon>Basidiomycota</taxon>
        <taxon>Agaricomycotina</taxon>
        <taxon>Agaricomycetes</taxon>
        <taxon>Hymenochaetales</taxon>
        <taxon>Hymenochaetaceae</taxon>
        <taxon>Phellinidium</taxon>
    </lineage>
</organism>
<dbReference type="SUPFAM" id="SSF47923">
    <property type="entry name" value="Ypt/Rab-GAP domain of gyp1p"/>
    <property type="match status" value="2"/>
</dbReference>
<protein>
    <recommendedName>
        <fullName evidence="3">Rab-GAP TBC domain-containing protein</fullName>
    </recommendedName>
</protein>
<evidence type="ECO:0000256" key="1">
    <source>
        <dbReference type="SAM" id="Coils"/>
    </source>
</evidence>
<dbReference type="AlphaFoldDB" id="A0A4S4KKJ4"/>
<feature type="compositionally biased region" description="Low complexity" evidence="2">
    <location>
        <begin position="18"/>
        <end position="43"/>
    </location>
</feature>
<feature type="compositionally biased region" description="Polar residues" evidence="2">
    <location>
        <begin position="264"/>
        <end position="279"/>
    </location>
</feature>
<dbReference type="EMBL" id="SGPK01000709">
    <property type="protein sequence ID" value="THG98954.1"/>
    <property type="molecule type" value="Genomic_DNA"/>
</dbReference>
<dbReference type="InterPro" id="IPR000195">
    <property type="entry name" value="Rab-GAP-TBC_dom"/>
</dbReference>
<keyword evidence="1" id="KW-0175">Coiled coil</keyword>
<dbReference type="GO" id="GO:0005096">
    <property type="term" value="F:GTPase activator activity"/>
    <property type="evidence" value="ECO:0007669"/>
    <property type="project" value="TreeGrafter"/>
</dbReference>
<gene>
    <name evidence="4" type="ORF">EW145_g7345</name>
</gene>
<dbReference type="Gene3D" id="1.10.8.270">
    <property type="entry name" value="putative rabgap domain of human tbc1 domain family member 14 like domains"/>
    <property type="match status" value="1"/>
</dbReference>
<evidence type="ECO:0000256" key="2">
    <source>
        <dbReference type="SAM" id="MobiDB-lite"/>
    </source>
</evidence>
<feature type="domain" description="Rab-GAP TBC" evidence="3">
    <location>
        <begin position="577"/>
        <end position="783"/>
    </location>
</feature>
<sequence length="866" mass="95502">METPALVLIPSSPLTHTPSPALSSSKDSSPISSDSSHTSPPSSYGILVEEQTRNSSESTIFSIYSMYSERRQTWRKSALANGTYPPFVKGREEGPRECAEAVTDEGRGSDSFYRAPVSRQSSSGSGFFAGSANGSGRHQSQSRSASRHTATPTLLDTSSRAGKEFTELPYADRDSLPNYSTHLSASTSASVVATDMHAPINRRTQSPQSVPSWGKFVNLTLSDDSSLLHYSPAFGKAHDSSRATTVESEETWDKPAKPARASPHTASVHSKNDSTSTSGHLGLALSNVSIHGMDSMSTTHEGYVTAPQSVESASAGSHVTPAMRFRVANPSPSPSSSSPPFRSSITRPSSSSFSQRSSPTRPTTSPAVPSPISQAKRESIILSVPPRPTTAIPTPGSSLHGSVTPAVGEEPEAYFVRNTYAQLEFTGVKGDGYEEGIERTRAKLGHDRQSVQLAVRGDAKEDNKGDIAQKELDILSNVDRYGFFVVPSHDRLVLLPSASLSKPLHHTTQTNASYPPSPEPLTSMPDPPTVSKARETGRIAKWERMLEAERRDAGGNVSVWRVAASKERKLRERVFKGIPDRWRAAAWEVLVGRWVSSSQKQAHKQELNARALEGALENLRREYRSSLDRPSSYDVQIDLDVPRTVNGHVLFKTRYGQGQRALFHTLHSFSLVCEECGYCQGMGPLASTLLCYYEPEKVYATLVHFHDEYQMHDIFLPGFPGLLEAIYIQERIIQKMLPTVYASFKKHMISTTSYATKWYITLFANSVPFQTQLRLWDVFLLEGRDVFVITAVAIVWVLKDHLTASQASFETMLSLLSSFFVPEDEDALLKWIERALDDKKLRADMVQWRQQWQRLVADKKDGSALL</sequence>
<feature type="region of interest" description="Disordered" evidence="2">
    <location>
        <begin position="325"/>
        <end position="402"/>
    </location>
</feature>
<evidence type="ECO:0000313" key="4">
    <source>
        <dbReference type="EMBL" id="THG98954.1"/>
    </source>
</evidence>
<dbReference type="Pfam" id="PF00566">
    <property type="entry name" value="RabGAP-TBC"/>
    <property type="match status" value="1"/>
</dbReference>
<feature type="compositionally biased region" description="Low complexity" evidence="2">
    <location>
        <begin position="121"/>
        <end position="151"/>
    </location>
</feature>
<feature type="region of interest" description="Disordered" evidence="2">
    <location>
        <begin position="504"/>
        <end position="534"/>
    </location>
</feature>
<feature type="region of interest" description="Disordered" evidence="2">
    <location>
        <begin position="239"/>
        <end position="280"/>
    </location>
</feature>
<comment type="caution">
    <text evidence="4">The sequence shown here is derived from an EMBL/GenBank/DDBJ whole genome shotgun (WGS) entry which is preliminary data.</text>
</comment>
<dbReference type="GO" id="GO:0031267">
    <property type="term" value="F:small GTPase binding"/>
    <property type="evidence" value="ECO:0007669"/>
    <property type="project" value="TreeGrafter"/>
</dbReference>
<dbReference type="PANTHER" id="PTHR47219">
    <property type="entry name" value="RAB GTPASE-ACTIVATING PROTEIN 1-LIKE"/>
    <property type="match status" value="1"/>
</dbReference>